<dbReference type="SUPFAM" id="SSF55681">
    <property type="entry name" value="Class II aaRS and biotin synthetases"/>
    <property type="match status" value="1"/>
</dbReference>
<dbReference type="Gene3D" id="3.30.930.10">
    <property type="entry name" value="Bira Bifunctional Protein, Domain 2"/>
    <property type="match status" value="1"/>
</dbReference>
<dbReference type="GO" id="GO:0004828">
    <property type="term" value="F:serine-tRNA ligase activity"/>
    <property type="evidence" value="ECO:0007669"/>
    <property type="project" value="UniProtKB-EC"/>
</dbReference>
<evidence type="ECO:0000259" key="8">
    <source>
        <dbReference type="PROSITE" id="PS50862"/>
    </source>
</evidence>
<evidence type="ECO:0000313" key="10">
    <source>
        <dbReference type="Proteomes" id="UP000009131"/>
    </source>
</evidence>
<dbReference type="AlphaFoldDB" id="G7E7A1"/>
<keyword evidence="4" id="KW-0067">ATP-binding</keyword>
<evidence type="ECO:0000313" key="9">
    <source>
        <dbReference type="EMBL" id="GAA98711.1"/>
    </source>
</evidence>
<evidence type="ECO:0000256" key="2">
    <source>
        <dbReference type="ARBA" id="ARBA00022598"/>
    </source>
</evidence>
<dbReference type="GO" id="GO:0006434">
    <property type="term" value="P:seryl-tRNA aminoacylation"/>
    <property type="evidence" value="ECO:0007669"/>
    <property type="project" value="InterPro"/>
</dbReference>
<keyword evidence="2" id="KW-0436">Ligase</keyword>
<evidence type="ECO:0000256" key="7">
    <source>
        <dbReference type="ARBA" id="ARBA00034892"/>
    </source>
</evidence>
<dbReference type="PANTHER" id="PTHR11778">
    <property type="entry name" value="SERYL-TRNA SYNTHETASE"/>
    <property type="match status" value="1"/>
</dbReference>
<sequence length="543" mass="60430">MRGARLAGERLAHRTQFLRPPFILLGGRHGFQLREVHTSNSRSTISSSALEDARALIDRLGRSEEPFQTVQPDTDWPDVSLNRRKLATLRETGELERQWSQRRAHFALGAYDDSERTKSELSDWRSLESDLNKLIGRLQIELKCTRSDDLLAMLKTLKPHQTQCRSRLRSLQARYNHEALQTVNLSHPDSPIGNETNNRVVRTFGTAPARGSPDPSRDHLALAARLRSQTLRPSWLDPESGLKTTGTRFYFLRGEAAVLESALINYAISTVTAADDGWQYCTVPDIIKTSLAERCGFLPRDDASQTYFVSTGASVRADERHSLALAGTAEIPLAGSSSGVHPLAALPLKALGLGRAFRSEAGSRGLASRGLYRVHQFSKLEMYVVCRPDKSDEMLEELVALQETILVPLGLTLRTLDMATEELGASAYRKYDIEAWMSGRGDWGELASASNCTDYQARRLGIQYQPEPADGKKLPLEYAHTLNATALAVPRVILALIEQGLHLDGDDKHFALPAVLRPFWLGKHVIASDDGDVPIRWIKREQP</sequence>
<dbReference type="InterPro" id="IPR006195">
    <property type="entry name" value="aa-tRNA-synth_II"/>
</dbReference>
<dbReference type="InParanoid" id="G7E7A1"/>
<dbReference type="FunCoup" id="G7E7A1">
    <property type="interactions" value="259"/>
</dbReference>
<evidence type="ECO:0000256" key="4">
    <source>
        <dbReference type="ARBA" id="ARBA00022840"/>
    </source>
</evidence>
<dbReference type="PRINTS" id="PR00981">
    <property type="entry name" value="TRNASYNTHSER"/>
</dbReference>
<evidence type="ECO:0000256" key="6">
    <source>
        <dbReference type="ARBA" id="ARBA00031113"/>
    </source>
</evidence>
<dbReference type="InterPro" id="IPR002314">
    <property type="entry name" value="aa-tRNA-synt_IIb"/>
</dbReference>
<reference evidence="9 10" key="2">
    <citation type="journal article" date="2012" name="Open Biol.">
        <title>Characteristics of nucleosomes and linker DNA regions on the genome of the basidiomycete Mixia osmundae revealed by mono- and dinucleosome mapping.</title>
        <authorList>
            <person name="Nishida H."/>
            <person name="Kondo S."/>
            <person name="Matsumoto T."/>
            <person name="Suzuki Y."/>
            <person name="Yoshikawa H."/>
            <person name="Taylor T.D."/>
            <person name="Sugiyama J."/>
        </authorList>
    </citation>
    <scope>NUCLEOTIDE SEQUENCE [LARGE SCALE GENOMIC DNA]</scope>
    <source>
        <strain evidence="10">CBS 9802 / IAM 14324 / JCM 22182 / KY 12970</strain>
    </source>
</reference>
<dbReference type="GO" id="GO:0005524">
    <property type="term" value="F:ATP binding"/>
    <property type="evidence" value="ECO:0007669"/>
    <property type="project" value="UniProtKB-KW"/>
</dbReference>
<dbReference type="InterPro" id="IPR002317">
    <property type="entry name" value="Ser-tRNA-ligase_type_1"/>
</dbReference>
<gene>
    <name evidence="9" type="primary">Mo05399</name>
    <name evidence="9" type="ORF">E5Q_05399</name>
</gene>
<dbReference type="PROSITE" id="PS50862">
    <property type="entry name" value="AA_TRNA_LIGASE_II"/>
    <property type="match status" value="1"/>
</dbReference>
<dbReference type="eggNOG" id="KOG2509">
    <property type="taxonomic scope" value="Eukaryota"/>
</dbReference>
<dbReference type="EMBL" id="BABT02000157">
    <property type="protein sequence ID" value="GAA98711.1"/>
    <property type="molecule type" value="Genomic_DNA"/>
</dbReference>
<accession>G7E7A1</accession>
<keyword evidence="5" id="KW-0030">Aminoacyl-tRNA synthetase</keyword>
<organism evidence="9 10">
    <name type="scientific">Mixia osmundae (strain CBS 9802 / IAM 14324 / JCM 22182 / KY 12970)</name>
    <dbReference type="NCBI Taxonomy" id="764103"/>
    <lineage>
        <taxon>Eukaryota</taxon>
        <taxon>Fungi</taxon>
        <taxon>Dikarya</taxon>
        <taxon>Basidiomycota</taxon>
        <taxon>Pucciniomycotina</taxon>
        <taxon>Mixiomycetes</taxon>
        <taxon>Mixiales</taxon>
        <taxon>Mixiaceae</taxon>
        <taxon>Mixia</taxon>
    </lineage>
</organism>
<name>G7E7A1_MIXOS</name>
<dbReference type="InterPro" id="IPR045864">
    <property type="entry name" value="aa-tRNA-synth_II/BPL/LPL"/>
</dbReference>
<keyword evidence="10" id="KW-1185">Reference proteome</keyword>
<dbReference type="STRING" id="764103.G7E7A1"/>
<reference evidence="9 10" key="1">
    <citation type="journal article" date="2011" name="J. Gen. Appl. Microbiol.">
        <title>Draft genome sequencing of the enigmatic basidiomycete Mixia osmundae.</title>
        <authorList>
            <person name="Nishida H."/>
            <person name="Nagatsuka Y."/>
            <person name="Sugiyama J."/>
        </authorList>
    </citation>
    <scope>NUCLEOTIDE SEQUENCE [LARGE SCALE GENOMIC DNA]</scope>
    <source>
        <strain evidence="10">CBS 9802 / IAM 14324 / JCM 22182 / KY 12970</strain>
    </source>
</reference>
<evidence type="ECO:0000256" key="3">
    <source>
        <dbReference type="ARBA" id="ARBA00022741"/>
    </source>
</evidence>
<dbReference type="Proteomes" id="UP000009131">
    <property type="component" value="Unassembled WGS sequence"/>
</dbReference>
<dbReference type="RefSeq" id="XP_014570549.1">
    <property type="nucleotide sequence ID" value="XM_014715063.1"/>
</dbReference>
<dbReference type="EC" id="6.1.1.11" evidence="1"/>
<keyword evidence="3" id="KW-0547">Nucleotide-binding</keyword>
<dbReference type="HOGENOM" id="CLU_023797_4_0_1"/>
<proteinExistence type="predicted"/>
<protein>
    <recommendedName>
        <fullName evidence="1">serine--tRNA ligase</fullName>
        <ecNumber evidence="1">6.1.1.11</ecNumber>
    </recommendedName>
    <alternativeName>
        <fullName evidence="6">Seryl-tRNA synthetase</fullName>
    </alternativeName>
    <alternativeName>
        <fullName evidence="7">Seryl-tRNA(Ser) synthetase</fullName>
    </alternativeName>
</protein>
<comment type="caution">
    <text evidence="9">The sequence shown here is derived from an EMBL/GenBank/DDBJ whole genome shotgun (WGS) entry which is preliminary data.</text>
</comment>
<evidence type="ECO:0000256" key="5">
    <source>
        <dbReference type="ARBA" id="ARBA00023146"/>
    </source>
</evidence>
<evidence type="ECO:0000256" key="1">
    <source>
        <dbReference type="ARBA" id="ARBA00012840"/>
    </source>
</evidence>
<dbReference type="OrthoDB" id="10264585at2759"/>
<dbReference type="Pfam" id="PF00587">
    <property type="entry name" value="tRNA-synt_2b"/>
    <property type="match status" value="1"/>
</dbReference>
<feature type="domain" description="Aminoacyl-transfer RNA synthetases class-II family profile" evidence="8">
    <location>
        <begin position="345"/>
        <end position="513"/>
    </location>
</feature>